<dbReference type="InterPro" id="IPR033749">
    <property type="entry name" value="Polyprenyl_synt_CS"/>
</dbReference>
<accession>A0A0A1MT80</accession>
<evidence type="ECO:0000256" key="6">
    <source>
        <dbReference type="RuleBase" id="RU004466"/>
    </source>
</evidence>
<name>A0A0A1MT80_9BACI</name>
<organism evidence="7 8">
    <name type="scientific">Oceanobacillus oncorhynchi</name>
    <dbReference type="NCBI Taxonomy" id="545501"/>
    <lineage>
        <taxon>Bacteria</taxon>
        <taxon>Bacillati</taxon>
        <taxon>Bacillota</taxon>
        <taxon>Bacilli</taxon>
        <taxon>Bacillales</taxon>
        <taxon>Bacillaceae</taxon>
        <taxon>Oceanobacillus</taxon>
    </lineage>
</organism>
<dbReference type="SFLD" id="SFLDS00005">
    <property type="entry name" value="Isoprenoid_Synthase_Type_I"/>
    <property type="match status" value="1"/>
</dbReference>
<dbReference type="Pfam" id="PF00348">
    <property type="entry name" value="polyprenyl_synt"/>
    <property type="match status" value="1"/>
</dbReference>
<dbReference type="EMBL" id="CDGG01000001">
    <property type="protein sequence ID" value="CEI82762.1"/>
    <property type="molecule type" value="Genomic_DNA"/>
</dbReference>
<comment type="cofactor">
    <cofactor evidence="1">
        <name>Mg(2+)</name>
        <dbReference type="ChEBI" id="CHEBI:18420"/>
    </cofactor>
</comment>
<keyword evidence="5" id="KW-0460">Magnesium</keyword>
<evidence type="ECO:0000313" key="8">
    <source>
        <dbReference type="Proteomes" id="UP000040453"/>
    </source>
</evidence>
<keyword evidence="4" id="KW-0479">Metal-binding</keyword>
<dbReference type="InterPro" id="IPR008949">
    <property type="entry name" value="Isoprenoid_synthase_dom_sf"/>
</dbReference>
<gene>
    <name evidence="7" type="primary">hepT_1</name>
    <name evidence="7" type="ORF">BN997_02648</name>
</gene>
<dbReference type="PANTHER" id="PTHR12001:SF69">
    <property type="entry name" value="ALL TRANS-POLYPRENYL-DIPHOSPHATE SYNTHASE PDSS1"/>
    <property type="match status" value="1"/>
</dbReference>
<keyword evidence="3 6" id="KW-0808">Transferase</keyword>
<dbReference type="SUPFAM" id="SSF48576">
    <property type="entry name" value="Terpenoid synthases"/>
    <property type="match status" value="1"/>
</dbReference>
<evidence type="ECO:0000256" key="4">
    <source>
        <dbReference type="ARBA" id="ARBA00022723"/>
    </source>
</evidence>
<dbReference type="STRING" id="545501.BN997_02648"/>
<dbReference type="GO" id="GO:0046872">
    <property type="term" value="F:metal ion binding"/>
    <property type="evidence" value="ECO:0007669"/>
    <property type="project" value="UniProtKB-KW"/>
</dbReference>
<protein>
    <submittedName>
        <fullName evidence="7">Heptaprenyl diphosphate synthase component 2</fullName>
    </submittedName>
</protein>
<dbReference type="GO" id="GO:0004659">
    <property type="term" value="F:prenyltransferase activity"/>
    <property type="evidence" value="ECO:0007669"/>
    <property type="project" value="InterPro"/>
</dbReference>
<evidence type="ECO:0000256" key="3">
    <source>
        <dbReference type="ARBA" id="ARBA00022679"/>
    </source>
</evidence>
<evidence type="ECO:0000256" key="2">
    <source>
        <dbReference type="ARBA" id="ARBA00006706"/>
    </source>
</evidence>
<dbReference type="Proteomes" id="UP000040453">
    <property type="component" value="Unassembled WGS sequence"/>
</dbReference>
<sequence>MAIPTIPVHPMWEPYPRLQSDLQSVLQVIESHLQIHDKQIEATIKDLVYSGGKLLRPAYTLLCSQIGDVTHQEKERSIAVAAALETLHMATLIHDDVIDEADFRHGNPTIHTQQGNQFAIYSGDYLFCVCFTILSKYARTLAHLEFNARSMEKILTGELDQLHARYQKGTSIKDYLTRISGKTAQLFAVSCYSGAVTSQATRRQTMLAWNMGHYIGMAFQIIDDILDFKGDFNTMRKPTLADIRQGVYTLPLIYALREQPEQLHPYLDKKADLTDEELMEILAIVEKTKGIEKSRRLALKYTDKALKSLNKLPVGNYKETLYELTAMLLERKI</sequence>
<dbReference type="AlphaFoldDB" id="A0A0A1MT80"/>
<dbReference type="InterPro" id="IPR000092">
    <property type="entry name" value="Polyprenyl_synt"/>
</dbReference>
<keyword evidence="8" id="KW-1185">Reference proteome</keyword>
<dbReference type="PROSITE" id="PS00444">
    <property type="entry name" value="POLYPRENYL_SYNTHASE_2"/>
    <property type="match status" value="1"/>
</dbReference>
<dbReference type="PANTHER" id="PTHR12001">
    <property type="entry name" value="GERANYLGERANYL PYROPHOSPHATE SYNTHASE"/>
    <property type="match status" value="1"/>
</dbReference>
<dbReference type="CDD" id="cd00685">
    <property type="entry name" value="Trans_IPPS_HT"/>
    <property type="match status" value="1"/>
</dbReference>
<proteinExistence type="inferred from homology"/>
<dbReference type="GO" id="GO:0008299">
    <property type="term" value="P:isoprenoid biosynthetic process"/>
    <property type="evidence" value="ECO:0007669"/>
    <property type="project" value="InterPro"/>
</dbReference>
<reference evidence="7 8" key="1">
    <citation type="submission" date="2014-11" db="EMBL/GenBank/DDBJ databases">
        <authorList>
            <person name="Urmite Genomes Urmite Genomes"/>
        </authorList>
    </citation>
    <scope>NUCLEOTIDE SEQUENCE [LARGE SCALE GENOMIC DNA]</scope>
    <source>
        <strain evidence="7 8">Oc5</strain>
    </source>
</reference>
<evidence type="ECO:0000313" key="7">
    <source>
        <dbReference type="EMBL" id="CEI82762.1"/>
    </source>
</evidence>
<evidence type="ECO:0000256" key="5">
    <source>
        <dbReference type="ARBA" id="ARBA00022842"/>
    </source>
</evidence>
<comment type="similarity">
    <text evidence="2 6">Belongs to the FPP/GGPP synthase family.</text>
</comment>
<dbReference type="Gene3D" id="1.10.600.10">
    <property type="entry name" value="Farnesyl Diphosphate Synthase"/>
    <property type="match status" value="1"/>
</dbReference>
<evidence type="ECO:0000256" key="1">
    <source>
        <dbReference type="ARBA" id="ARBA00001946"/>
    </source>
</evidence>